<evidence type="ECO:0000313" key="9">
    <source>
        <dbReference type="EMBL" id="RDB69411.1"/>
    </source>
</evidence>
<comment type="cofactor">
    <cofactor evidence="1 5">
        <name>FAD</name>
        <dbReference type="ChEBI" id="CHEBI:57692"/>
    </cofactor>
</comment>
<accession>A0A369MD74</accession>
<dbReference type="Proteomes" id="UP000253970">
    <property type="component" value="Unassembled WGS sequence"/>
</dbReference>
<feature type="domain" description="Acyl-CoA oxidase/dehydrogenase middle" evidence="7">
    <location>
        <begin position="123"/>
        <end position="218"/>
    </location>
</feature>
<dbReference type="AlphaFoldDB" id="A0A369MD74"/>
<reference evidence="9 10" key="1">
    <citation type="journal article" date="2018" name="Elife">
        <title>Discovery and characterization of a prevalent human gut bacterial enzyme sufficient for the inactivation of a family of plant toxins.</title>
        <authorList>
            <person name="Koppel N."/>
            <person name="Bisanz J.E."/>
            <person name="Pandelia M.E."/>
            <person name="Turnbaugh P.J."/>
            <person name="Balskus E.P."/>
        </authorList>
    </citation>
    <scope>NUCLEOTIDE SEQUENCE [LARGE SCALE GENOMIC DNA]</scope>
    <source>
        <strain evidence="9 10">W1 BHI 6</strain>
    </source>
</reference>
<dbReference type="RefSeq" id="WP_114534237.1">
    <property type="nucleotide sequence ID" value="NZ_JAQDVM010000013.1"/>
</dbReference>
<dbReference type="Gene3D" id="1.10.540.10">
    <property type="entry name" value="Acyl-CoA dehydrogenase/oxidase, N-terminal domain"/>
    <property type="match status" value="1"/>
</dbReference>
<dbReference type="PANTHER" id="PTHR43884">
    <property type="entry name" value="ACYL-COA DEHYDROGENASE"/>
    <property type="match status" value="1"/>
</dbReference>
<dbReference type="Gene3D" id="2.40.110.10">
    <property type="entry name" value="Butyryl-CoA Dehydrogenase, subunit A, domain 2"/>
    <property type="match status" value="1"/>
</dbReference>
<dbReference type="SUPFAM" id="SSF56645">
    <property type="entry name" value="Acyl-CoA dehydrogenase NM domain-like"/>
    <property type="match status" value="1"/>
</dbReference>
<name>A0A369MD74_EGGLN</name>
<keyword evidence="4 5" id="KW-0274">FAD</keyword>
<dbReference type="CDD" id="cd00567">
    <property type="entry name" value="ACAD"/>
    <property type="match status" value="1"/>
</dbReference>
<comment type="similarity">
    <text evidence="2 5">Belongs to the acyl-CoA dehydrogenase family.</text>
</comment>
<dbReference type="InterPro" id="IPR046373">
    <property type="entry name" value="Acyl-CoA_Oxase/DH_mid-dom_sf"/>
</dbReference>
<sequence>MDFNLTDEQELLVESINEFVARNFTEEKIAEWYAAGGVPDELTKAYLDAGFGLMGIPEEYGGVPCDNVTLGVLTEALFHATGCMTPFVSNTLAMFDIAEFGNADQIAMCMESYLSNGKPIFSLAISESCAGSDNMAMASVTRKQEDGTYILSGTKTWVTMGEYYPYVLAVAKDEDPDRGNPSMSMWLFPKDTPGVSTAPLHKIGQTIMPFCEMYFDDVVLTEDMRVGAEGAGFMNLMKNFEMERSLIAAQSIGLAQAAMDDAAAYASERICFNKPISSFQLIQLKLAEMETVLQNARNMMYKTLWKLDNGMSVQIDSALLKRYTAMNCTWVASEALQMYAGLGYTTETRMGRIWEDCRGNELAGGTDEVMVYIAGRQLAKKYKK</sequence>
<dbReference type="EMBL" id="PPTU01000014">
    <property type="protein sequence ID" value="RDB69411.1"/>
    <property type="molecule type" value="Genomic_DNA"/>
</dbReference>
<dbReference type="InterPro" id="IPR013786">
    <property type="entry name" value="AcylCoA_DH/ox_N"/>
</dbReference>
<evidence type="ECO:0000256" key="5">
    <source>
        <dbReference type="RuleBase" id="RU362125"/>
    </source>
</evidence>
<dbReference type="Gene3D" id="1.20.140.10">
    <property type="entry name" value="Butyryl-CoA Dehydrogenase, subunit A, domain 3"/>
    <property type="match status" value="1"/>
</dbReference>
<proteinExistence type="inferred from homology"/>
<dbReference type="InterPro" id="IPR006089">
    <property type="entry name" value="Acyl-CoA_DH_CS"/>
</dbReference>
<evidence type="ECO:0000256" key="1">
    <source>
        <dbReference type="ARBA" id="ARBA00001974"/>
    </source>
</evidence>
<dbReference type="InterPro" id="IPR036250">
    <property type="entry name" value="AcylCo_DH-like_C"/>
</dbReference>
<dbReference type="GO" id="GO:0003995">
    <property type="term" value="F:acyl-CoA dehydrogenase activity"/>
    <property type="evidence" value="ECO:0007669"/>
    <property type="project" value="InterPro"/>
</dbReference>
<evidence type="ECO:0000256" key="4">
    <source>
        <dbReference type="ARBA" id="ARBA00022827"/>
    </source>
</evidence>
<evidence type="ECO:0000256" key="3">
    <source>
        <dbReference type="ARBA" id="ARBA00022630"/>
    </source>
</evidence>
<dbReference type="PANTHER" id="PTHR43884:SF12">
    <property type="entry name" value="ISOVALERYL-COA DEHYDROGENASE, MITOCHONDRIAL-RELATED"/>
    <property type="match status" value="1"/>
</dbReference>
<evidence type="ECO:0000259" key="6">
    <source>
        <dbReference type="Pfam" id="PF00441"/>
    </source>
</evidence>
<feature type="domain" description="Acyl-CoA dehydrogenase/oxidase C-terminal" evidence="6">
    <location>
        <begin position="230"/>
        <end position="378"/>
    </location>
</feature>
<protein>
    <submittedName>
        <fullName evidence="9">Acyl-CoA dehydrogenase</fullName>
    </submittedName>
</protein>
<dbReference type="Pfam" id="PF00441">
    <property type="entry name" value="Acyl-CoA_dh_1"/>
    <property type="match status" value="1"/>
</dbReference>
<dbReference type="InterPro" id="IPR037069">
    <property type="entry name" value="AcylCoA_DH/ox_N_sf"/>
</dbReference>
<gene>
    <name evidence="9" type="ORF">C1875_10000</name>
</gene>
<dbReference type="Pfam" id="PF02771">
    <property type="entry name" value="Acyl-CoA_dh_N"/>
    <property type="match status" value="1"/>
</dbReference>
<dbReference type="SUPFAM" id="SSF47203">
    <property type="entry name" value="Acyl-CoA dehydrogenase C-terminal domain-like"/>
    <property type="match status" value="1"/>
</dbReference>
<dbReference type="InterPro" id="IPR006091">
    <property type="entry name" value="Acyl-CoA_Oxase/DH_mid-dom"/>
</dbReference>
<dbReference type="InterPro" id="IPR009100">
    <property type="entry name" value="AcylCoA_DH/oxidase_NM_dom_sf"/>
</dbReference>
<keyword evidence="5" id="KW-0560">Oxidoreductase</keyword>
<dbReference type="InterPro" id="IPR009075">
    <property type="entry name" value="AcylCo_DH/oxidase_C"/>
</dbReference>
<dbReference type="GO" id="GO:0050660">
    <property type="term" value="F:flavin adenine dinucleotide binding"/>
    <property type="evidence" value="ECO:0007669"/>
    <property type="project" value="InterPro"/>
</dbReference>
<comment type="caution">
    <text evidence="9">The sequence shown here is derived from an EMBL/GenBank/DDBJ whole genome shotgun (WGS) entry which is preliminary data.</text>
</comment>
<keyword evidence="3 5" id="KW-0285">Flavoprotein</keyword>
<dbReference type="PROSITE" id="PS00072">
    <property type="entry name" value="ACYL_COA_DH_1"/>
    <property type="match status" value="1"/>
</dbReference>
<evidence type="ECO:0000256" key="2">
    <source>
        <dbReference type="ARBA" id="ARBA00009347"/>
    </source>
</evidence>
<evidence type="ECO:0000259" key="8">
    <source>
        <dbReference type="Pfam" id="PF02771"/>
    </source>
</evidence>
<evidence type="ECO:0000313" key="10">
    <source>
        <dbReference type="Proteomes" id="UP000253970"/>
    </source>
</evidence>
<organism evidence="9 10">
    <name type="scientific">Eggerthella lenta</name>
    <name type="common">Eubacterium lentum</name>
    <dbReference type="NCBI Taxonomy" id="84112"/>
    <lineage>
        <taxon>Bacteria</taxon>
        <taxon>Bacillati</taxon>
        <taxon>Actinomycetota</taxon>
        <taxon>Coriobacteriia</taxon>
        <taxon>Eggerthellales</taxon>
        <taxon>Eggerthellaceae</taxon>
        <taxon>Eggerthella</taxon>
    </lineage>
</organism>
<dbReference type="Pfam" id="PF02770">
    <property type="entry name" value="Acyl-CoA_dh_M"/>
    <property type="match status" value="1"/>
</dbReference>
<feature type="domain" description="Acyl-CoA dehydrogenase/oxidase N-terminal" evidence="8">
    <location>
        <begin position="6"/>
        <end position="108"/>
    </location>
</feature>
<evidence type="ECO:0000259" key="7">
    <source>
        <dbReference type="Pfam" id="PF02770"/>
    </source>
</evidence>